<keyword evidence="2" id="KW-0119">Carbohydrate metabolism</keyword>
<dbReference type="EMBL" id="BAABCE010000011">
    <property type="protein sequence ID" value="GAA3567904.1"/>
    <property type="molecule type" value="Genomic_DNA"/>
</dbReference>
<evidence type="ECO:0000256" key="4">
    <source>
        <dbReference type="SAM" id="SignalP"/>
    </source>
</evidence>
<gene>
    <name evidence="7" type="ORF">GCM10022295_57230</name>
</gene>
<dbReference type="InterPro" id="IPR037524">
    <property type="entry name" value="PA14/GLEYA"/>
</dbReference>
<dbReference type="CDD" id="cd00063">
    <property type="entry name" value="FN3"/>
    <property type="match status" value="1"/>
</dbReference>
<protein>
    <recommendedName>
        <fullName evidence="9">Cellulose 1,4-beta-cellobiosidase</fullName>
    </recommendedName>
</protein>
<reference evidence="8" key="1">
    <citation type="journal article" date="2019" name="Int. J. Syst. Evol. Microbiol.">
        <title>The Global Catalogue of Microorganisms (GCM) 10K type strain sequencing project: providing services to taxonomists for standard genome sequencing and annotation.</title>
        <authorList>
            <consortium name="The Broad Institute Genomics Platform"/>
            <consortium name="The Broad Institute Genome Sequencing Center for Infectious Disease"/>
            <person name="Wu L."/>
            <person name="Ma J."/>
        </authorList>
    </citation>
    <scope>NUCLEOTIDE SEQUENCE [LARGE SCALE GENOMIC DNA]</scope>
    <source>
        <strain evidence="8">JCM 17656</strain>
    </source>
</reference>
<keyword evidence="1" id="KW-0326">Glycosidase</keyword>
<evidence type="ECO:0000259" key="6">
    <source>
        <dbReference type="PROSITE" id="PS51820"/>
    </source>
</evidence>
<feature type="domain" description="Fibronectin type-III" evidence="5">
    <location>
        <begin position="174"/>
        <end position="265"/>
    </location>
</feature>
<dbReference type="Pfam" id="PF07691">
    <property type="entry name" value="PA14"/>
    <property type="match status" value="1"/>
</dbReference>
<keyword evidence="2" id="KW-0624">Polysaccharide degradation</keyword>
<organism evidence="7 8">
    <name type="scientific">Streptomyces osmaniensis</name>
    <dbReference type="NCBI Taxonomy" id="593134"/>
    <lineage>
        <taxon>Bacteria</taxon>
        <taxon>Bacillati</taxon>
        <taxon>Actinomycetota</taxon>
        <taxon>Actinomycetes</taxon>
        <taxon>Kitasatosporales</taxon>
        <taxon>Streptomycetaceae</taxon>
        <taxon>Streptomyces</taxon>
    </lineage>
</organism>
<feature type="compositionally biased region" description="Polar residues" evidence="3">
    <location>
        <begin position="250"/>
        <end position="264"/>
    </location>
</feature>
<dbReference type="Gene3D" id="2.60.40.10">
    <property type="entry name" value="Immunoglobulins"/>
    <property type="match status" value="4"/>
</dbReference>
<feature type="signal peptide" evidence="4">
    <location>
        <begin position="1"/>
        <end position="31"/>
    </location>
</feature>
<keyword evidence="8" id="KW-1185">Reference proteome</keyword>
<dbReference type="InterPro" id="IPR013783">
    <property type="entry name" value="Ig-like_fold"/>
</dbReference>
<evidence type="ECO:0000256" key="1">
    <source>
        <dbReference type="ARBA" id="ARBA00023295"/>
    </source>
</evidence>
<dbReference type="InterPro" id="IPR003961">
    <property type="entry name" value="FN3_dom"/>
</dbReference>
<dbReference type="SMART" id="SM00758">
    <property type="entry name" value="PA14"/>
    <property type="match status" value="1"/>
</dbReference>
<dbReference type="RefSeq" id="WP_346184105.1">
    <property type="nucleotide sequence ID" value="NZ_BAABCE010000011.1"/>
</dbReference>
<dbReference type="SUPFAM" id="SSF56988">
    <property type="entry name" value="Anthrax protective antigen"/>
    <property type="match status" value="1"/>
</dbReference>
<dbReference type="Gene3D" id="2.60.120.260">
    <property type="entry name" value="Galactose-binding domain-like"/>
    <property type="match status" value="1"/>
</dbReference>
<dbReference type="InterPro" id="IPR011658">
    <property type="entry name" value="PA14_dom"/>
</dbReference>
<evidence type="ECO:0000256" key="3">
    <source>
        <dbReference type="SAM" id="MobiDB-lite"/>
    </source>
</evidence>
<feature type="chain" id="PRO_5047048197" description="Cellulose 1,4-beta-cellobiosidase" evidence="4">
    <location>
        <begin position="32"/>
        <end position="566"/>
    </location>
</feature>
<name>A0ABP6XIX5_9ACTN</name>
<evidence type="ECO:0000313" key="8">
    <source>
        <dbReference type="Proteomes" id="UP001500707"/>
    </source>
</evidence>
<dbReference type="Pfam" id="PF00041">
    <property type="entry name" value="fn3"/>
    <property type="match status" value="1"/>
</dbReference>
<evidence type="ECO:0000259" key="5">
    <source>
        <dbReference type="PROSITE" id="PS50853"/>
    </source>
</evidence>
<feature type="domain" description="Fibronectin type-III" evidence="5">
    <location>
        <begin position="267"/>
        <end position="359"/>
    </location>
</feature>
<evidence type="ECO:0008006" key="9">
    <source>
        <dbReference type="Google" id="ProtNLM"/>
    </source>
</evidence>
<sequence>MNPARRTTAAAAATVVLATAGTLLSTAPASAAVSCASPVFKRQFFANTSFSGTAKRTDCDTVIDQTWGTNAPATGLPKDNFTVRWTVTRDFGSGGPFTFAASTQDGIRVYLDGSRKVDLWKNVSTTAKKTVDLTVPAGRHTLRIDYVNWTGAANVKFTYTPRTSATVDKVKPLAPTGAKATYDTTTGKAKLTWAKSPELDLADYRVYRRLKDTSTWKRLTTTTATSYTDTPPPTGQTYYYEIRAADRAGNESTGTADQPVSTPDRTPPATPSGVAATSAQPGIKVSWNAVPGATEYLVHRRWEWDGEDPVVRVAKVTATSWLDTTARENLEYSYWVTAVDTVGNASAKSPGVYVARGDWAPSAPIGVTATTTSGGVALTWKPATTPVTEDLSRFRIYRNGRFVEELRAGQTSYTDSNVRHSTSYAFTVTAVDTLGQESAPSAPATGTAPPTGLAPAAVSGLSGAMDGYDIELRWQRSAEEDIDRYVIHRGKLVDGVWEYEEWSEVLSHWQDGPTMYYSHEIYDLQGADVRWAVVAEDSAGNSLPLSGEDFSYVTVTEPVAPPEETW</sequence>
<accession>A0ABP6XIX5</accession>
<evidence type="ECO:0000313" key="7">
    <source>
        <dbReference type="EMBL" id="GAA3567904.1"/>
    </source>
</evidence>
<dbReference type="PROSITE" id="PS51257">
    <property type="entry name" value="PROKAR_LIPOPROTEIN"/>
    <property type="match status" value="1"/>
</dbReference>
<dbReference type="Proteomes" id="UP001500707">
    <property type="component" value="Unassembled WGS sequence"/>
</dbReference>
<dbReference type="InterPro" id="IPR036116">
    <property type="entry name" value="FN3_sf"/>
</dbReference>
<feature type="domain" description="PA14" evidence="6">
    <location>
        <begin position="35"/>
        <end position="175"/>
    </location>
</feature>
<dbReference type="PROSITE" id="PS50853">
    <property type="entry name" value="FN3"/>
    <property type="match status" value="3"/>
</dbReference>
<feature type="domain" description="Fibronectin type-III" evidence="5">
    <location>
        <begin position="360"/>
        <end position="451"/>
    </location>
</feature>
<proteinExistence type="predicted"/>
<evidence type="ECO:0000256" key="2">
    <source>
        <dbReference type="ARBA" id="ARBA00023326"/>
    </source>
</evidence>
<keyword evidence="4" id="KW-0732">Signal</keyword>
<dbReference type="SUPFAM" id="SSF49265">
    <property type="entry name" value="Fibronectin type III"/>
    <property type="match status" value="2"/>
</dbReference>
<keyword evidence="1" id="KW-0378">Hydrolase</keyword>
<feature type="region of interest" description="Disordered" evidence="3">
    <location>
        <begin position="248"/>
        <end position="278"/>
    </location>
</feature>
<comment type="caution">
    <text evidence="7">The sequence shown here is derived from an EMBL/GenBank/DDBJ whole genome shotgun (WGS) entry which is preliminary data.</text>
</comment>
<dbReference type="SMART" id="SM00060">
    <property type="entry name" value="FN3"/>
    <property type="match status" value="4"/>
</dbReference>
<dbReference type="PROSITE" id="PS51820">
    <property type="entry name" value="PA14"/>
    <property type="match status" value="1"/>
</dbReference>